<reference evidence="1 2" key="1">
    <citation type="submission" date="2020-09" db="EMBL/GenBank/DDBJ databases">
        <title>De no assembly of potato wild relative species, Solanum commersonii.</title>
        <authorList>
            <person name="Cho K."/>
        </authorList>
    </citation>
    <scope>NUCLEOTIDE SEQUENCE [LARGE SCALE GENOMIC DNA]</scope>
    <source>
        <strain evidence="1">LZ3.2</strain>
        <tissue evidence="1">Leaf</tissue>
    </source>
</reference>
<proteinExistence type="predicted"/>
<organism evidence="1 2">
    <name type="scientific">Solanum commersonii</name>
    <name type="common">Commerson's wild potato</name>
    <name type="synonym">Commerson's nightshade</name>
    <dbReference type="NCBI Taxonomy" id="4109"/>
    <lineage>
        <taxon>Eukaryota</taxon>
        <taxon>Viridiplantae</taxon>
        <taxon>Streptophyta</taxon>
        <taxon>Embryophyta</taxon>
        <taxon>Tracheophyta</taxon>
        <taxon>Spermatophyta</taxon>
        <taxon>Magnoliopsida</taxon>
        <taxon>eudicotyledons</taxon>
        <taxon>Gunneridae</taxon>
        <taxon>Pentapetalae</taxon>
        <taxon>asterids</taxon>
        <taxon>lamiids</taxon>
        <taxon>Solanales</taxon>
        <taxon>Solanaceae</taxon>
        <taxon>Solanoideae</taxon>
        <taxon>Solaneae</taxon>
        <taxon>Solanum</taxon>
    </lineage>
</organism>
<evidence type="ECO:0000313" key="2">
    <source>
        <dbReference type="Proteomes" id="UP000824120"/>
    </source>
</evidence>
<dbReference type="EMBL" id="JACXVP010000009">
    <property type="protein sequence ID" value="KAG5585977.1"/>
    <property type="molecule type" value="Genomic_DNA"/>
</dbReference>
<protein>
    <submittedName>
        <fullName evidence="1">Uncharacterized protein</fullName>
    </submittedName>
</protein>
<dbReference type="Proteomes" id="UP000824120">
    <property type="component" value="Chromosome 9"/>
</dbReference>
<comment type="caution">
    <text evidence="1">The sequence shown here is derived from an EMBL/GenBank/DDBJ whole genome shotgun (WGS) entry which is preliminary data.</text>
</comment>
<name>A0A9J5XC63_SOLCO</name>
<sequence length="108" mass="12602">MNDETSELLIKAFSPNNDTKLDKELQQVTSKQGLSPRGIHLERIPLNKSSIPVPGTIIWNARGINTQSVIERLKNLKNIHHLSVILFWNHFQTIPKYSFRKINFPWIW</sequence>
<gene>
    <name evidence="1" type="ORF">H5410_046411</name>
</gene>
<accession>A0A9J5XC63</accession>
<dbReference type="AlphaFoldDB" id="A0A9J5XC63"/>
<keyword evidence="2" id="KW-1185">Reference proteome</keyword>
<evidence type="ECO:0000313" key="1">
    <source>
        <dbReference type="EMBL" id="KAG5585977.1"/>
    </source>
</evidence>